<organism evidence="2 3">
    <name type="scientific">Starmerella bacillaris</name>
    <name type="common">Yeast</name>
    <name type="synonym">Candida zemplinina</name>
    <dbReference type="NCBI Taxonomy" id="1247836"/>
    <lineage>
        <taxon>Eukaryota</taxon>
        <taxon>Fungi</taxon>
        <taxon>Dikarya</taxon>
        <taxon>Ascomycota</taxon>
        <taxon>Saccharomycotina</taxon>
        <taxon>Dipodascomycetes</taxon>
        <taxon>Dipodascales</taxon>
        <taxon>Trichomonascaceae</taxon>
        <taxon>Starmerella</taxon>
    </lineage>
</organism>
<dbReference type="Proteomes" id="UP001362899">
    <property type="component" value="Unassembled WGS sequence"/>
</dbReference>
<name>A0AAV5RDL4_STABA</name>
<gene>
    <name evidence="2" type="ORF">DASB73_005060</name>
</gene>
<reference evidence="2 3" key="1">
    <citation type="journal article" date="2023" name="Elife">
        <title>Identification of key yeast species and microbe-microbe interactions impacting larval growth of Drosophila in the wild.</title>
        <authorList>
            <person name="Mure A."/>
            <person name="Sugiura Y."/>
            <person name="Maeda R."/>
            <person name="Honda K."/>
            <person name="Sakurai N."/>
            <person name="Takahashi Y."/>
            <person name="Watada M."/>
            <person name="Katoh T."/>
            <person name="Gotoh A."/>
            <person name="Gotoh Y."/>
            <person name="Taniguchi I."/>
            <person name="Nakamura K."/>
            <person name="Hayashi T."/>
            <person name="Katayama T."/>
            <person name="Uemura T."/>
            <person name="Hattori Y."/>
        </authorList>
    </citation>
    <scope>NUCLEOTIDE SEQUENCE [LARGE SCALE GENOMIC DNA]</scope>
    <source>
        <strain evidence="2 3">SB-73</strain>
    </source>
</reference>
<accession>A0AAV5RDL4</accession>
<protein>
    <recommendedName>
        <fullName evidence="1">Retrovirus-related Pol polyprotein from transposon TNT 1-94-like beta-barrel domain-containing protein</fullName>
    </recommendedName>
</protein>
<comment type="caution">
    <text evidence="2">The sequence shown here is derived from an EMBL/GenBank/DDBJ whole genome shotgun (WGS) entry which is preliminary data.</text>
</comment>
<sequence>MLSVTFSDQGFDHEIRSVQICEDNSITALSAAIDSAFTLWVFDTGSASTVCNNKDLFQSLSPLSTPLWLRGFDNNRTQVFAHGPINLSFRSSDGKPIYGTVDALHVPTLDWNSVPSHILEVLPSLHLLSTVNNMLLVDDEKESPFATFDKQSRTWFLQNGAYPDKSLETRRRETSEANLDFWHMLCNHAALSCVQQLQKFTQTPHQPSGRIQKPVDCPIGDAVTAGRATQRLFRLHADLSGPVDLVEGNGVAKSIRQSRSRNKGAKLSNKLIHQCTFFAIARVFLLVCDEATRYTWCLPLSTPSDASETLQKLINHLKNRYPEFPVS</sequence>
<dbReference type="AlphaFoldDB" id="A0AAV5RDL4"/>
<proteinExistence type="predicted"/>
<evidence type="ECO:0000259" key="1">
    <source>
        <dbReference type="Pfam" id="PF22936"/>
    </source>
</evidence>
<evidence type="ECO:0000313" key="3">
    <source>
        <dbReference type="Proteomes" id="UP001362899"/>
    </source>
</evidence>
<dbReference type="InterPro" id="IPR054722">
    <property type="entry name" value="PolX-like_BBD"/>
</dbReference>
<feature type="domain" description="Retrovirus-related Pol polyprotein from transposon TNT 1-94-like beta-barrel" evidence="1">
    <location>
        <begin position="40"/>
        <end position="112"/>
    </location>
</feature>
<dbReference type="EMBL" id="BTGC01000003">
    <property type="protein sequence ID" value="GMM49548.1"/>
    <property type="molecule type" value="Genomic_DNA"/>
</dbReference>
<keyword evidence="3" id="KW-1185">Reference proteome</keyword>
<dbReference type="Pfam" id="PF22936">
    <property type="entry name" value="Pol_BBD"/>
    <property type="match status" value="1"/>
</dbReference>
<evidence type="ECO:0000313" key="2">
    <source>
        <dbReference type="EMBL" id="GMM49548.1"/>
    </source>
</evidence>